<evidence type="ECO:0000256" key="1">
    <source>
        <dbReference type="SAM" id="MobiDB-lite"/>
    </source>
</evidence>
<dbReference type="PANTHER" id="PTHR23354:SF120">
    <property type="entry name" value="OXIDATION RESISTANCE PROTEIN 1-LIKE ISOFORM X1"/>
    <property type="match status" value="1"/>
</dbReference>
<name>A0A9Y4N4Y8_9TELE</name>
<dbReference type="Proteomes" id="UP000694891">
    <property type="component" value="Unplaced"/>
</dbReference>
<dbReference type="GO" id="GO:0006979">
    <property type="term" value="P:response to oxidative stress"/>
    <property type="evidence" value="ECO:0007669"/>
    <property type="project" value="TreeGrafter"/>
</dbReference>
<feature type="region of interest" description="Disordered" evidence="1">
    <location>
        <begin position="1"/>
        <end position="81"/>
    </location>
</feature>
<keyword evidence="3" id="KW-1185">Reference proteome</keyword>
<evidence type="ECO:0000313" key="4">
    <source>
        <dbReference type="RefSeq" id="XP_008283590.1"/>
    </source>
</evidence>
<feature type="compositionally biased region" description="Basic and acidic residues" evidence="1">
    <location>
        <begin position="1"/>
        <end position="24"/>
    </location>
</feature>
<dbReference type="RefSeq" id="XP_008283590.1">
    <property type="nucleotide sequence ID" value="XM_008285368.1"/>
</dbReference>
<organism evidence="3 4">
    <name type="scientific">Stegastes partitus</name>
    <name type="common">bicolor damselfish</name>
    <dbReference type="NCBI Taxonomy" id="144197"/>
    <lineage>
        <taxon>Eukaryota</taxon>
        <taxon>Metazoa</taxon>
        <taxon>Chordata</taxon>
        <taxon>Craniata</taxon>
        <taxon>Vertebrata</taxon>
        <taxon>Euteleostomi</taxon>
        <taxon>Actinopterygii</taxon>
        <taxon>Neopterygii</taxon>
        <taxon>Teleostei</taxon>
        <taxon>Neoteleostei</taxon>
        <taxon>Acanthomorphata</taxon>
        <taxon>Ovalentaria</taxon>
        <taxon>Pomacentridae</taxon>
        <taxon>Stegastes</taxon>
    </lineage>
</organism>
<dbReference type="PANTHER" id="PTHR23354">
    <property type="entry name" value="NUCLEOLAR PROTEIN 7/ESTROGEN RECEPTOR COACTIVATOR-RELATED"/>
    <property type="match status" value="1"/>
</dbReference>
<keyword evidence="4" id="KW-0675">Receptor</keyword>
<reference evidence="4" key="1">
    <citation type="submission" date="2025-08" db="UniProtKB">
        <authorList>
            <consortium name="RefSeq"/>
        </authorList>
    </citation>
    <scope>IDENTIFICATION</scope>
</reference>
<proteinExistence type="predicted"/>
<feature type="region of interest" description="Disordered" evidence="1">
    <location>
        <begin position="141"/>
        <end position="225"/>
    </location>
</feature>
<dbReference type="PROSITE" id="PS51886">
    <property type="entry name" value="TLDC"/>
    <property type="match status" value="1"/>
</dbReference>
<feature type="domain" description="TLDc" evidence="2">
    <location>
        <begin position="613"/>
        <end position="774"/>
    </location>
</feature>
<accession>A0A9Y4N4Y8</accession>
<dbReference type="GeneID" id="103359824"/>
<dbReference type="GO" id="GO:0006357">
    <property type="term" value="P:regulation of transcription by RNA polymerase II"/>
    <property type="evidence" value="ECO:0007669"/>
    <property type="project" value="TreeGrafter"/>
</dbReference>
<evidence type="ECO:0000259" key="2">
    <source>
        <dbReference type="PROSITE" id="PS51886"/>
    </source>
</evidence>
<feature type="compositionally biased region" description="Low complexity" evidence="1">
    <location>
        <begin position="155"/>
        <end position="165"/>
    </location>
</feature>
<protein>
    <submittedName>
        <fullName evidence="4">Nuclear receptor coactivator 7 isoform X1</fullName>
    </submittedName>
</protein>
<feature type="region of interest" description="Disordered" evidence="1">
    <location>
        <begin position="455"/>
        <end position="476"/>
    </location>
</feature>
<feature type="compositionally biased region" description="Polar residues" evidence="1">
    <location>
        <begin position="180"/>
        <end position="189"/>
    </location>
</feature>
<gene>
    <name evidence="4" type="primary">LOC103359824</name>
</gene>
<sequence length="774" mass="84674">MAQSVRRPETLGAMDHEPKRDKTRTSYFGNVKTRLGSKLPAGVTQPPQFAKRPWESQPHARAMQEAGSQRQPVVGRPLNHIPHIRNPKLRQYYLQGTSWDLNNAVVTKEHVGAASDDSAGSRGLPGDTVFSVSSKFNSVAGSSAEESKMGHRPSHTSTQPPSSSSAALIPREQLVVPKGKNTSTGQGSSHPEVDSDSDPKRKPEAEADQDGSDTLAAQPQSPSPEAEYDKLLDVEAVPMPDGQLCLLALPPECCQGEGPEATPYLKLFCRYITDRKGVVSGILLVTSNKIFFDPCKTHPLVKEHGCEEYLLSFSVDNLASVSFFSDISHVHFNTSQQRRKGKKIFQKLKAAKGRAGGLPNHKGESVPALVSAAPSDLSSLALSLTKEAPEDEEPESRDMAEVEKELDGSPLEVLSEASVGGLGVAVLSSAATFCCGGQEAASKVNIDLLHAGDTEKSSVKSQTAVPRRSSAGSPGTLMFVRLRVQPSAGKKKSAGGLQLGSAKTSTRRDAWLTLSQESADELYAYLKHCRPDLCILEGGEEEDGEADRDEEEFVLIEDKEEEEEEEDEEELSQRHRGSGDDWEMVLMEESREKPTLVVDRDPEGLSSIVESSHILEASHVRELCKELPPRTVGHTWQLAYSTSRHGASLKSLYRKLSTTDSPALIVIKDALDEVFGAFLSHPLRPSETFYGTGETFLFMLHPRFKCFRWTGENSFFIKGDLDCFAIGGGSGHFGLWVDENLYLGRSSPCYTFNNCCLSETDDFRVMELEVWTFS</sequence>
<dbReference type="AlphaFoldDB" id="A0A9Y4N4Y8"/>
<feature type="compositionally biased region" description="Acidic residues" evidence="1">
    <location>
        <begin position="557"/>
        <end position="570"/>
    </location>
</feature>
<feature type="compositionally biased region" description="Basic and acidic residues" evidence="1">
    <location>
        <begin position="191"/>
        <end position="205"/>
    </location>
</feature>
<dbReference type="Pfam" id="PF07534">
    <property type="entry name" value="TLD"/>
    <property type="match status" value="1"/>
</dbReference>
<evidence type="ECO:0000313" key="3">
    <source>
        <dbReference type="Proteomes" id="UP000694891"/>
    </source>
</evidence>
<feature type="region of interest" description="Disordered" evidence="1">
    <location>
        <begin position="557"/>
        <end position="579"/>
    </location>
</feature>
<dbReference type="GO" id="GO:0005634">
    <property type="term" value="C:nucleus"/>
    <property type="evidence" value="ECO:0007669"/>
    <property type="project" value="TreeGrafter"/>
</dbReference>
<dbReference type="InterPro" id="IPR006571">
    <property type="entry name" value="TLDc_dom"/>
</dbReference>
<dbReference type="SMART" id="SM00584">
    <property type="entry name" value="TLDc"/>
    <property type="match status" value="1"/>
</dbReference>